<dbReference type="Proteomes" id="UP001163878">
    <property type="component" value="Chromosome"/>
</dbReference>
<dbReference type="PROSITE" id="PS00380">
    <property type="entry name" value="RHODANESE_1"/>
    <property type="match status" value="1"/>
</dbReference>
<dbReference type="SUPFAM" id="SSF52821">
    <property type="entry name" value="Rhodanese/Cell cycle control phosphatase"/>
    <property type="match status" value="1"/>
</dbReference>
<keyword evidence="4" id="KW-1185">Reference proteome</keyword>
<dbReference type="SMART" id="SM00418">
    <property type="entry name" value="HTH_ARSR"/>
    <property type="match status" value="1"/>
</dbReference>
<sequence length="225" mass="24424">MPENTKSATKSRLYDAFAAGGKALASGKRLELLDLLAQGERTVDALAKAAGLNLTTASAHLQILKQAGFVATRREGVRIHYRLAGDDVAQLFALLRKVAEKHQATVPAARDAYLGQDAGAEVSREELRARVESGGVVMLDVRPVEEYRAGHIPGAISIPAEELAERIDELPEEAEIVVYCRGEYCVLAYDAVRLLTGCGRRAIRLNDGMLEWRLSELPVDASDLT</sequence>
<dbReference type="Pfam" id="PF01022">
    <property type="entry name" value="HTH_5"/>
    <property type="match status" value="1"/>
</dbReference>
<evidence type="ECO:0000259" key="2">
    <source>
        <dbReference type="PROSITE" id="PS50987"/>
    </source>
</evidence>
<accession>A0ABY6I338</accession>
<dbReference type="InterPro" id="IPR001763">
    <property type="entry name" value="Rhodanese-like_dom"/>
</dbReference>
<protein>
    <submittedName>
        <fullName evidence="3">Metalloregulator ArsR/SmtB family transcription factor</fullName>
    </submittedName>
</protein>
<dbReference type="InterPro" id="IPR001307">
    <property type="entry name" value="Thiosulphate_STrfase_CS"/>
</dbReference>
<dbReference type="EMBL" id="CP107567">
    <property type="protein sequence ID" value="UYQ60427.1"/>
    <property type="molecule type" value="Genomic_DNA"/>
</dbReference>
<evidence type="ECO:0000313" key="3">
    <source>
        <dbReference type="EMBL" id="UYQ60427.1"/>
    </source>
</evidence>
<dbReference type="InterPro" id="IPR011991">
    <property type="entry name" value="ArsR-like_HTH"/>
</dbReference>
<dbReference type="SMART" id="SM00450">
    <property type="entry name" value="RHOD"/>
    <property type="match status" value="1"/>
</dbReference>
<dbReference type="PROSITE" id="PS50987">
    <property type="entry name" value="HTH_ARSR_2"/>
    <property type="match status" value="1"/>
</dbReference>
<gene>
    <name evidence="3" type="ORF">OGH68_02310</name>
</gene>
<dbReference type="SUPFAM" id="SSF46785">
    <property type="entry name" value="Winged helix' DNA-binding domain"/>
    <property type="match status" value="1"/>
</dbReference>
<dbReference type="NCBIfam" id="NF033788">
    <property type="entry name" value="HTH_metalloreg"/>
    <property type="match status" value="1"/>
</dbReference>
<dbReference type="PROSITE" id="PS50206">
    <property type="entry name" value="RHODANESE_3"/>
    <property type="match status" value="1"/>
</dbReference>
<dbReference type="InterPro" id="IPR036388">
    <property type="entry name" value="WH-like_DNA-bd_sf"/>
</dbReference>
<dbReference type="Gene3D" id="1.10.10.10">
    <property type="entry name" value="Winged helix-like DNA-binding domain superfamily/Winged helix DNA-binding domain"/>
    <property type="match status" value="1"/>
</dbReference>
<dbReference type="PRINTS" id="PR00778">
    <property type="entry name" value="HTHARSR"/>
</dbReference>
<dbReference type="InterPro" id="IPR036873">
    <property type="entry name" value="Rhodanese-like_dom_sf"/>
</dbReference>
<evidence type="ECO:0000313" key="4">
    <source>
        <dbReference type="Proteomes" id="UP001163878"/>
    </source>
</evidence>
<feature type="domain" description="HTH arsR-type" evidence="2">
    <location>
        <begin position="9"/>
        <end position="103"/>
    </location>
</feature>
<dbReference type="PANTHER" id="PTHR43031">
    <property type="entry name" value="FAD-DEPENDENT OXIDOREDUCTASE"/>
    <property type="match status" value="1"/>
</dbReference>
<dbReference type="InterPro" id="IPR050229">
    <property type="entry name" value="GlpE_sulfurtransferase"/>
</dbReference>
<dbReference type="RefSeq" id="WP_264241633.1">
    <property type="nucleotide sequence ID" value="NZ_CP107567.1"/>
</dbReference>
<dbReference type="PANTHER" id="PTHR43031:SF16">
    <property type="entry name" value="OXIDOREDUCTASE"/>
    <property type="match status" value="1"/>
</dbReference>
<dbReference type="CDD" id="cd00158">
    <property type="entry name" value="RHOD"/>
    <property type="match status" value="1"/>
</dbReference>
<name>A0ABY6I338_STRPE</name>
<reference evidence="3" key="1">
    <citation type="submission" date="2022-10" db="EMBL/GenBank/DDBJ databases">
        <title>Cytochrome P450 Catalyzes Benzene Ring Formation in the Biosynthesis of Trialkyl-Substituted Aromatic Polyketides.</title>
        <authorList>
            <person name="Zhao E."/>
            <person name="Ge H."/>
        </authorList>
    </citation>
    <scope>NUCLEOTIDE SEQUENCE</scope>
    <source>
        <strain evidence="3">NA0869</strain>
    </source>
</reference>
<evidence type="ECO:0000259" key="1">
    <source>
        <dbReference type="PROSITE" id="PS50206"/>
    </source>
</evidence>
<feature type="domain" description="Rhodanese" evidence="1">
    <location>
        <begin position="132"/>
        <end position="221"/>
    </location>
</feature>
<organism evidence="3 4">
    <name type="scientific">Streptomyces peucetius</name>
    <dbReference type="NCBI Taxonomy" id="1950"/>
    <lineage>
        <taxon>Bacteria</taxon>
        <taxon>Bacillati</taxon>
        <taxon>Actinomycetota</taxon>
        <taxon>Actinomycetes</taxon>
        <taxon>Kitasatosporales</taxon>
        <taxon>Streptomycetaceae</taxon>
        <taxon>Streptomyces</taxon>
    </lineage>
</organism>
<dbReference type="Gene3D" id="3.40.250.10">
    <property type="entry name" value="Rhodanese-like domain"/>
    <property type="match status" value="1"/>
</dbReference>
<proteinExistence type="predicted"/>
<dbReference type="InterPro" id="IPR001845">
    <property type="entry name" value="HTH_ArsR_DNA-bd_dom"/>
</dbReference>
<dbReference type="InterPro" id="IPR036390">
    <property type="entry name" value="WH_DNA-bd_sf"/>
</dbReference>
<dbReference type="CDD" id="cd00090">
    <property type="entry name" value="HTH_ARSR"/>
    <property type="match status" value="1"/>
</dbReference>
<dbReference type="Pfam" id="PF00581">
    <property type="entry name" value="Rhodanese"/>
    <property type="match status" value="1"/>
</dbReference>